<dbReference type="NCBIfam" id="NF047558">
    <property type="entry name" value="TPR_END_plus"/>
    <property type="match status" value="1"/>
</dbReference>
<dbReference type="InterPro" id="IPR017441">
    <property type="entry name" value="Protein_kinase_ATP_BS"/>
</dbReference>
<dbReference type="Pfam" id="PF00069">
    <property type="entry name" value="Pkinase"/>
    <property type="match status" value="1"/>
</dbReference>
<dbReference type="Gene3D" id="1.25.40.10">
    <property type="entry name" value="Tetratricopeptide repeat domain"/>
    <property type="match status" value="1"/>
</dbReference>
<reference evidence="8" key="1">
    <citation type="journal article" date="2014" name="Int. J. Syst. Evol. Microbiol.">
        <title>Complete genome sequence of Corynebacterium casei LMG S-19264T (=DSM 44701T), isolated from a smear-ripened cheese.</title>
        <authorList>
            <consortium name="US DOE Joint Genome Institute (JGI-PGF)"/>
            <person name="Walter F."/>
            <person name="Albersmeier A."/>
            <person name="Kalinowski J."/>
            <person name="Ruckert C."/>
        </authorList>
    </citation>
    <scope>NUCLEOTIDE SEQUENCE</scope>
    <source>
        <strain evidence="8">CGMCC 1.15447</strain>
    </source>
</reference>
<evidence type="ECO:0000313" key="8">
    <source>
        <dbReference type="EMBL" id="GGA55925.1"/>
    </source>
</evidence>
<keyword evidence="9" id="KW-1185">Reference proteome</keyword>
<evidence type="ECO:0000256" key="3">
    <source>
        <dbReference type="ARBA" id="ARBA00022777"/>
    </source>
</evidence>
<reference evidence="8" key="2">
    <citation type="submission" date="2020-09" db="EMBL/GenBank/DDBJ databases">
        <authorList>
            <person name="Sun Q."/>
            <person name="Zhou Y."/>
        </authorList>
    </citation>
    <scope>NUCLEOTIDE SEQUENCE</scope>
    <source>
        <strain evidence="8">CGMCC 1.15447</strain>
    </source>
</reference>
<feature type="repeat" description="TPR" evidence="5">
    <location>
        <begin position="621"/>
        <end position="654"/>
    </location>
</feature>
<dbReference type="PROSITE" id="PS50005">
    <property type="entry name" value="TPR"/>
    <property type="match status" value="2"/>
</dbReference>
<accession>A0A916RJ93</accession>
<dbReference type="RefSeq" id="WP_188757669.1">
    <property type="nucleotide sequence ID" value="NZ_BMJB01000001.1"/>
</dbReference>
<dbReference type="Gene3D" id="3.30.200.20">
    <property type="entry name" value="Phosphorylase Kinase, domain 1"/>
    <property type="match status" value="1"/>
</dbReference>
<dbReference type="PANTHER" id="PTHR43289:SF6">
    <property type="entry name" value="SERINE_THREONINE-PROTEIN KINASE NEKL-3"/>
    <property type="match status" value="1"/>
</dbReference>
<dbReference type="EMBL" id="BMJB01000001">
    <property type="protein sequence ID" value="GGA55925.1"/>
    <property type="molecule type" value="Genomic_DNA"/>
</dbReference>
<dbReference type="Gene3D" id="1.10.510.10">
    <property type="entry name" value="Transferase(Phosphotransferase) domain 1"/>
    <property type="match status" value="1"/>
</dbReference>
<dbReference type="SMART" id="SM00220">
    <property type="entry name" value="S_TKc"/>
    <property type="match status" value="1"/>
</dbReference>
<evidence type="ECO:0000256" key="6">
    <source>
        <dbReference type="PROSITE-ProRule" id="PRU10141"/>
    </source>
</evidence>
<dbReference type="SMART" id="SM00028">
    <property type="entry name" value="TPR"/>
    <property type="match status" value="4"/>
</dbReference>
<evidence type="ECO:0000256" key="4">
    <source>
        <dbReference type="ARBA" id="ARBA00022840"/>
    </source>
</evidence>
<dbReference type="GO" id="GO:0005524">
    <property type="term" value="F:ATP binding"/>
    <property type="evidence" value="ECO:0007669"/>
    <property type="project" value="UniProtKB-UniRule"/>
</dbReference>
<name>A0A916RJ93_9BACT</name>
<organism evidence="8 9">
    <name type="scientific">Edaphobacter acidisoli</name>
    <dbReference type="NCBI Taxonomy" id="2040573"/>
    <lineage>
        <taxon>Bacteria</taxon>
        <taxon>Pseudomonadati</taxon>
        <taxon>Acidobacteriota</taxon>
        <taxon>Terriglobia</taxon>
        <taxon>Terriglobales</taxon>
        <taxon>Acidobacteriaceae</taxon>
        <taxon>Edaphobacter</taxon>
    </lineage>
</organism>
<evidence type="ECO:0000259" key="7">
    <source>
        <dbReference type="PROSITE" id="PS50011"/>
    </source>
</evidence>
<dbReference type="InterPro" id="IPR011009">
    <property type="entry name" value="Kinase-like_dom_sf"/>
</dbReference>
<dbReference type="InterPro" id="IPR000719">
    <property type="entry name" value="Prot_kinase_dom"/>
</dbReference>
<proteinExistence type="predicted"/>
<evidence type="ECO:0000256" key="1">
    <source>
        <dbReference type="ARBA" id="ARBA00022679"/>
    </source>
</evidence>
<feature type="domain" description="Protein kinase" evidence="7">
    <location>
        <begin position="9"/>
        <end position="298"/>
    </location>
</feature>
<dbReference type="GO" id="GO:0004674">
    <property type="term" value="F:protein serine/threonine kinase activity"/>
    <property type="evidence" value="ECO:0007669"/>
    <property type="project" value="TreeGrafter"/>
</dbReference>
<keyword evidence="1" id="KW-0808">Transferase</keyword>
<dbReference type="InterPro" id="IPR019734">
    <property type="entry name" value="TPR_rpt"/>
</dbReference>
<dbReference type="PROSITE" id="PS00107">
    <property type="entry name" value="PROTEIN_KINASE_ATP"/>
    <property type="match status" value="1"/>
</dbReference>
<dbReference type="SUPFAM" id="SSF56112">
    <property type="entry name" value="Protein kinase-like (PK-like)"/>
    <property type="match status" value="1"/>
</dbReference>
<dbReference type="SUPFAM" id="SSF48452">
    <property type="entry name" value="TPR-like"/>
    <property type="match status" value="1"/>
</dbReference>
<dbReference type="AlphaFoldDB" id="A0A916RJ93"/>
<keyword evidence="3" id="KW-0418">Kinase</keyword>
<dbReference type="PROSITE" id="PS00108">
    <property type="entry name" value="PROTEIN_KINASE_ST"/>
    <property type="match status" value="1"/>
</dbReference>
<feature type="binding site" evidence="6">
    <location>
        <position position="38"/>
    </location>
    <ligand>
        <name>ATP</name>
        <dbReference type="ChEBI" id="CHEBI:30616"/>
    </ligand>
</feature>
<evidence type="ECO:0000256" key="5">
    <source>
        <dbReference type="PROSITE-ProRule" id="PRU00339"/>
    </source>
</evidence>
<dbReference type="CDD" id="cd14014">
    <property type="entry name" value="STKc_PknB_like"/>
    <property type="match status" value="1"/>
</dbReference>
<dbReference type="InterPro" id="IPR008271">
    <property type="entry name" value="Ser/Thr_kinase_AS"/>
</dbReference>
<comment type="caution">
    <text evidence="8">The sequence shown here is derived from an EMBL/GenBank/DDBJ whole genome shotgun (WGS) entry which is preliminary data.</text>
</comment>
<sequence length="838" mass="92954">MKRREIKQYEFVRRIGSGGSGVVFLANDTLLQRPVVLKLLKRGNLSTEQMRATQLREARMASAIDHPNVCAIYDVGTAPAENGQGGARGEEQEAYIVMQYIPGKSLDRLIAEGPASLQLVLSAGIQIADGLSAAHSLGIFHRDLKPANVMLTDGGLIKILDFGLARRLAPEKLDFDPSGPASKPSQPAAGATYTARGGTIAYMAPEQFVTGQSSVQSDIFALGLILYELATGRHPFHRPDAPEFQTIRATQFADPPHIREIAPHLPVELESVILHCLEKQPSARFATAADVREALKTIMMAMQLDSVLIPGEPPVSLTSQQGRLQLETPEEEKRSTGILSMLAERFRESAITAADKQQTIVVLPFVNFGPSDVAPLYGYALADAIATRLARMSSLVVRPSSSLMNLPTQQLDPLSIGKKLMVNFVLAGNFLRSEKGFDLNWQLLDVNGQSVRAGGSINVASFDLVSVQSEICNEVFSTIQGFGNLQAPKQENQHRADSLSEDVSEEYLRARALLSSFMTRTGSRDELDRASQLFSSVVKQDAKYAPAWSGLGIAHLQYTRNALGGQMHLVEARRAFDKALALDPGSVEANLYRVYMLLSRGEKESARHGIENLLQTAGNDWNVRLVAGLTLRTDGMYDEAMEQFSASLRMNPSNAAIIYNHRARVYQYQNQLELAADELEKGLTLEPRQPMLRISLGYQQMRTGDLTRAIETLEGVVRDEKTIRIVYPTLALCYVQLGEREKAATFIIEDTLAAAEADSEMAYRLATYFALDGDESEALHWLRRAIYLGNENYPWFSKNPAWRKLQGHTDFERILEDLKKSYRRNQKNWKRLLAQVRD</sequence>
<keyword evidence="5" id="KW-0802">TPR repeat</keyword>
<keyword evidence="2 6" id="KW-0547">Nucleotide-binding</keyword>
<protein>
    <recommendedName>
        <fullName evidence="7">Protein kinase domain-containing protein</fullName>
    </recommendedName>
</protein>
<keyword evidence="4 6" id="KW-0067">ATP-binding</keyword>
<dbReference type="InterPro" id="IPR011990">
    <property type="entry name" value="TPR-like_helical_dom_sf"/>
</dbReference>
<dbReference type="Proteomes" id="UP000648801">
    <property type="component" value="Unassembled WGS sequence"/>
</dbReference>
<evidence type="ECO:0000313" key="9">
    <source>
        <dbReference type="Proteomes" id="UP000648801"/>
    </source>
</evidence>
<dbReference type="Pfam" id="PF13432">
    <property type="entry name" value="TPR_16"/>
    <property type="match status" value="2"/>
</dbReference>
<feature type="repeat" description="TPR" evidence="5">
    <location>
        <begin position="656"/>
        <end position="689"/>
    </location>
</feature>
<gene>
    <name evidence="8" type="ORF">GCM10011507_04030</name>
</gene>
<evidence type="ECO:0000256" key="2">
    <source>
        <dbReference type="ARBA" id="ARBA00022741"/>
    </source>
</evidence>
<dbReference type="PROSITE" id="PS50011">
    <property type="entry name" value="PROTEIN_KINASE_DOM"/>
    <property type="match status" value="1"/>
</dbReference>
<dbReference type="PANTHER" id="PTHR43289">
    <property type="entry name" value="MITOGEN-ACTIVATED PROTEIN KINASE KINASE KINASE 20-RELATED"/>
    <property type="match status" value="1"/>
</dbReference>